<dbReference type="EMBL" id="JAUDBR010000008">
    <property type="protein sequence ID" value="MDM8076757.1"/>
    <property type="molecule type" value="Genomic_DNA"/>
</dbReference>
<organism evidence="1 2">
    <name type="scientific">Actinomyces viscosus</name>
    <dbReference type="NCBI Taxonomy" id="1656"/>
    <lineage>
        <taxon>Bacteria</taxon>
        <taxon>Bacillati</taxon>
        <taxon>Actinomycetota</taxon>
        <taxon>Actinomycetes</taxon>
        <taxon>Actinomycetales</taxon>
        <taxon>Actinomycetaceae</taxon>
        <taxon>Actinomyces</taxon>
    </lineage>
</organism>
<accession>A0ABT7TY53</accession>
<evidence type="ECO:0000313" key="1">
    <source>
        <dbReference type="EMBL" id="MDM8076757.1"/>
    </source>
</evidence>
<gene>
    <name evidence="1" type="ORF">QUV91_06795</name>
</gene>
<evidence type="ECO:0000313" key="2">
    <source>
        <dbReference type="Proteomes" id="UP001529257"/>
    </source>
</evidence>
<comment type="caution">
    <text evidence="1">The sequence shown here is derived from an EMBL/GenBank/DDBJ whole genome shotgun (WGS) entry which is preliminary data.</text>
</comment>
<dbReference type="RefSeq" id="WP_289596210.1">
    <property type="nucleotide sequence ID" value="NZ_JAUDBR010000008.1"/>
</dbReference>
<proteinExistence type="predicted"/>
<dbReference type="Proteomes" id="UP001529257">
    <property type="component" value="Unassembled WGS sequence"/>
</dbReference>
<protein>
    <submittedName>
        <fullName evidence="1">Uncharacterized protein</fullName>
    </submittedName>
</protein>
<name>A0ABT7TY53_ACTVI</name>
<keyword evidence="2" id="KW-1185">Reference proteome</keyword>
<reference evidence="2" key="1">
    <citation type="submission" date="2023-06" db="EMBL/GenBank/DDBJ databases">
        <title>Identification and characterization of horizontal gene transfer across gut microbiota members of farm animals based on homology search.</title>
        <authorList>
            <person name="Zeman M."/>
            <person name="Kubasova T."/>
            <person name="Jahodarova E."/>
            <person name="Nykrynova M."/>
            <person name="Rychlik I."/>
        </authorList>
    </citation>
    <scope>NUCLEOTIDE SEQUENCE [LARGE SCALE GENOMIC DNA]</scope>
    <source>
        <strain evidence="2">ET81</strain>
    </source>
</reference>
<sequence>MHPAASQPVEGPPQVGCQVGVAACVGQQARCCRPLQWPVILPYRAVASCRVSHAPASAIIRSIVRQDDSALLIHRRIDQHPLEEHLVEQLLQVRWGGLVEAVAVLEEVKGLSEALPHLGYVGLVGGQLTLDVVELARELGLFLLEQLQGDGSFVVGVHQAAALVLDVRPPGRQRADCPVFVALKAP</sequence>